<dbReference type="Proteomes" id="UP001630127">
    <property type="component" value="Unassembled WGS sequence"/>
</dbReference>
<evidence type="ECO:0000256" key="5">
    <source>
        <dbReference type="PIRNR" id="PIRNR002674"/>
    </source>
</evidence>
<dbReference type="SUPFAM" id="SSF56784">
    <property type="entry name" value="HAD-like"/>
    <property type="match status" value="1"/>
</dbReference>
<feature type="chain" id="PRO_5044752404" description="Acid phosphatase" evidence="6">
    <location>
        <begin position="21"/>
        <end position="263"/>
    </location>
</feature>
<dbReference type="PANTHER" id="PTHR31284">
    <property type="entry name" value="ACID PHOSPHATASE-LIKE PROTEIN"/>
    <property type="match status" value="1"/>
</dbReference>
<gene>
    <name evidence="7" type="ORF">ACH5RR_024444</name>
</gene>
<evidence type="ECO:0000256" key="3">
    <source>
        <dbReference type="ARBA" id="ARBA00022761"/>
    </source>
</evidence>
<dbReference type="GO" id="GO:0045735">
    <property type="term" value="F:nutrient reservoir activity"/>
    <property type="evidence" value="ECO:0007669"/>
    <property type="project" value="UniProtKB-KW"/>
</dbReference>
<dbReference type="NCBIfam" id="TIGR01675">
    <property type="entry name" value="plant-AP"/>
    <property type="match status" value="1"/>
</dbReference>
<dbReference type="Gene3D" id="3.40.50.1000">
    <property type="entry name" value="HAD superfamily/HAD-like"/>
    <property type="match status" value="1"/>
</dbReference>
<proteinExistence type="inferred from homology"/>
<evidence type="ECO:0000256" key="6">
    <source>
        <dbReference type="SAM" id="SignalP"/>
    </source>
</evidence>
<evidence type="ECO:0000313" key="7">
    <source>
        <dbReference type="EMBL" id="KAL3511727.1"/>
    </source>
</evidence>
<keyword evidence="2 6" id="KW-0732">Signal</keyword>
<comment type="function">
    <text evidence="1">May function as somatic storage protein during early seedling development.</text>
</comment>
<keyword evidence="4" id="KW-0325">Glycoprotein</keyword>
<keyword evidence="3" id="KW-0758">Storage protein</keyword>
<dbReference type="InterPro" id="IPR010028">
    <property type="entry name" value="Acid_phosphatase_pln"/>
</dbReference>
<dbReference type="PIRSF" id="PIRSF002674">
    <property type="entry name" value="VSP"/>
    <property type="match status" value="1"/>
</dbReference>
<dbReference type="InterPro" id="IPR005519">
    <property type="entry name" value="Acid_phosphat_B-like"/>
</dbReference>
<feature type="signal peptide" evidence="6">
    <location>
        <begin position="1"/>
        <end position="20"/>
    </location>
</feature>
<keyword evidence="8" id="KW-1185">Reference proteome</keyword>
<evidence type="ECO:0000256" key="1">
    <source>
        <dbReference type="ARBA" id="ARBA00002410"/>
    </source>
</evidence>
<dbReference type="CDD" id="cd07535">
    <property type="entry name" value="HAD_VSP"/>
    <property type="match status" value="1"/>
</dbReference>
<sequence length="263" mass="29622">MAVALLFLCFLVLATTTSDAVIAHSDPQIIQLLRPRAGVAGHPDSEINCLSWRLAVETNNIRNWDLVPETCEDYVGNYMLGKQYRLDCEAVADIAIEYAENLTIPDDGKSIWVFDIDETAFSNLPYYARPSVGFGAKKYNSTAFGEYIQEADVPALPASLRLYRNLVKLGIKSVFLTGSSERYREAREENLKKVGYYTWEKLILKPISEKGTSSVYFKSKERTKLVNEGYRIVGNIGDQWSDIIGTNVGNRTFKLPDPMYYVG</sequence>
<accession>A0ABD2Z0V3</accession>
<name>A0ABD2Z0V3_9GENT</name>
<dbReference type="Pfam" id="PF03767">
    <property type="entry name" value="Acid_phosphat_B"/>
    <property type="match status" value="1"/>
</dbReference>
<evidence type="ECO:0008006" key="9">
    <source>
        <dbReference type="Google" id="ProtNLM"/>
    </source>
</evidence>
<dbReference type="AlphaFoldDB" id="A0ABD2Z0V3"/>
<dbReference type="EMBL" id="JBJUIK010000011">
    <property type="protein sequence ID" value="KAL3511727.1"/>
    <property type="molecule type" value="Genomic_DNA"/>
</dbReference>
<protein>
    <recommendedName>
        <fullName evidence="9">Acid phosphatase</fullName>
    </recommendedName>
</protein>
<comment type="caution">
    <text evidence="7">The sequence shown here is derived from an EMBL/GenBank/DDBJ whole genome shotgun (WGS) entry which is preliminary data.</text>
</comment>
<organism evidence="7 8">
    <name type="scientific">Cinchona calisaya</name>
    <dbReference type="NCBI Taxonomy" id="153742"/>
    <lineage>
        <taxon>Eukaryota</taxon>
        <taxon>Viridiplantae</taxon>
        <taxon>Streptophyta</taxon>
        <taxon>Embryophyta</taxon>
        <taxon>Tracheophyta</taxon>
        <taxon>Spermatophyta</taxon>
        <taxon>Magnoliopsida</taxon>
        <taxon>eudicotyledons</taxon>
        <taxon>Gunneridae</taxon>
        <taxon>Pentapetalae</taxon>
        <taxon>asterids</taxon>
        <taxon>lamiids</taxon>
        <taxon>Gentianales</taxon>
        <taxon>Rubiaceae</taxon>
        <taxon>Cinchonoideae</taxon>
        <taxon>Cinchoneae</taxon>
        <taxon>Cinchona</taxon>
    </lineage>
</organism>
<dbReference type="InterPro" id="IPR036412">
    <property type="entry name" value="HAD-like_sf"/>
</dbReference>
<evidence type="ECO:0000313" key="8">
    <source>
        <dbReference type="Proteomes" id="UP001630127"/>
    </source>
</evidence>
<evidence type="ECO:0000256" key="4">
    <source>
        <dbReference type="ARBA" id="ARBA00023180"/>
    </source>
</evidence>
<evidence type="ECO:0000256" key="2">
    <source>
        <dbReference type="ARBA" id="ARBA00022729"/>
    </source>
</evidence>
<reference evidence="7 8" key="1">
    <citation type="submission" date="2024-11" db="EMBL/GenBank/DDBJ databases">
        <title>A near-complete genome assembly of Cinchona calisaya.</title>
        <authorList>
            <person name="Lian D.C."/>
            <person name="Zhao X.W."/>
            <person name="Wei L."/>
        </authorList>
    </citation>
    <scope>NUCLEOTIDE SEQUENCE [LARGE SCALE GENOMIC DNA]</scope>
    <source>
        <tissue evidence="7">Nenye</tissue>
    </source>
</reference>
<dbReference type="PANTHER" id="PTHR31284:SF19">
    <property type="entry name" value="VEGETATIVE STORAGE PROTEIN 1-RELATED"/>
    <property type="match status" value="1"/>
</dbReference>
<dbReference type="InterPro" id="IPR014403">
    <property type="entry name" value="APS1/VSP"/>
</dbReference>
<comment type="similarity">
    <text evidence="5">Belongs to the APS1/VSP family.</text>
</comment>
<dbReference type="InterPro" id="IPR023214">
    <property type="entry name" value="HAD_sf"/>
</dbReference>